<evidence type="ECO:0000313" key="16">
    <source>
        <dbReference type="EMBL" id="EFV01258.1"/>
    </source>
</evidence>
<dbReference type="GO" id="GO:0006298">
    <property type="term" value="P:mismatch repair"/>
    <property type="evidence" value="ECO:0007669"/>
    <property type="project" value="TreeGrafter"/>
</dbReference>
<dbReference type="PANTHER" id="PTHR42944">
    <property type="entry name" value="ADENINE DNA GLYCOSYLASE"/>
    <property type="match status" value="1"/>
</dbReference>
<dbReference type="FunFam" id="1.10.340.30:FF:000002">
    <property type="entry name" value="Adenine DNA glycosylase"/>
    <property type="match status" value="1"/>
</dbReference>
<evidence type="ECO:0000256" key="5">
    <source>
        <dbReference type="ARBA" id="ARBA00022023"/>
    </source>
</evidence>
<evidence type="ECO:0000256" key="2">
    <source>
        <dbReference type="ARBA" id="ARBA00002933"/>
    </source>
</evidence>
<dbReference type="InterPro" id="IPR023170">
    <property type="entry name" value="HhH_base_excis_C"/>
</dbReference>
<dbReference type="EMBL" id="AEQN01000022">
    <property type="protein sequence ID" value="EFV01258.1"/>
    <property type="molecule type" value="Genomic_DNA"/>
</dbReference>
<dbReference type="InterPro" id="IPR015797">
    <property type="entry name" value="NUDIX_hydrolase-like_dom_sf"/>
</dbReference>
<dbReference type="SUPFAM" id="SSF55811">
    <property type="entry name" value="Nudix"/>
    <property type="match status" value="1"/>
</dbReference>
<accession>E6MIA6</accession>
<dbReference type="SMART" id="SM00478">
    <property type="entry name" value="ENDO3c"/>
    <property type="match status" value="1"/>
</dbReference>
<dbReference type="Gene3D" id="1.10.340.30">
    <property type="entry name" value="Hypothetical protein, domain 2"/>
    <property type="match status" value="1"/>
</dbReference>
<dbReference type="PROSITE" id="PS01155">
    <property type="entry name" value="ENDONUCLEASE_III_2"/>
    <property type="match status" value="1"/>
</dbReference>
<dbReference type="InterPro" id="IPR000445">
    <property type="entry name" value="HhH_motif"/>
</dbReference>
<dbReference type="GO" id="GO:0006284">
    <property type="term" value="P:base-excision repair"/>
    <property type="evidence" value="ECO:0007669"/>
    <property type="project" value="UniProtKB-UniRule"/>
</dbReference>
<evidence type="ECO:0000313" key="17">
    <source>
        <dbReference type="Proteomes" id="UP000004754"/>
    </source>
</evidence>
<dbReference type="Proteomes" id="UP000004754">
    <property type="component" value="Unassembled WGS sequence"/>
</dbReference>
<dbReference type="eggNOG" id="COG1194">
    <property type="taxonomic scope" value="Bacteria"/>
</dbReference>
<evidence type="ECO:0000256" key="1">
    <source>
        <dbReference type="ARBA" id="ARBA00000843"/>
    </source>
</evidence>
<keyword evidence="7" id="KW-0479">Metal-binding</keyword>
<evidence type="ECO:0000256" key="10">
    <source>
        <dbReference type="ARBA" id="ARBA00023004"/>
    </source>
</evidence>
<organism evidence="16 17">
    <name type="scientific">Pseudoramibacter alactolyticus ATCC 23263</name>
    <dbReference type="NCBI Taxonomy" id="887929"/>
    <lineage>
        <taxon>Bacteria</taxon>
        <taxon>Bacillati</taxon>
        <taxon>Bacillota</taxon>
        <taxon>Clostridia</taxon>
        <taxon>Eubacteriales</taxon>
        <taxon>Eubacteriaceae</taxon>
        <taxon>Pseudoramibacter</taxon>
    </lineage>
</organism>
<keyword evidence="12" id="KW-0234">DNA repair</keyword>
<dbReference type="CDD" id="cd03431">
    <property type="entry name" value="NUDIX_DNA_Glycosylase_C-MutY"/>
    <property type="match status" value="1"/>
</dbReference>
<dbReference type="PANTHER" id="PTHR42944:SF1">
    <property type="entry name" value="ADENINE DNA GLYCOSYLASE"/>
    <property type="match status" value="1"/>
</dbReference>
<evidence type="ECO:0000256" key="9">
    <source>
        <dbReference type="ARBA" id="ARBA00022801"/>
    </source>
</evidence>
<dbReference type="InterPro" id="IPR044298">
    <property type="entry name" value="MIG/MutY"/>
</dbReference>
<dbReference type="GO" id="GO:0046872">
    <property type="term" value="F:metal ion binding"/>
    <property type="evidence" value="ECO:0007669"/>
    <property type="project" value="UniProtKB-UniRule"/>
</dbReference>
<dbReference type="InterPro" id="IPR005760">
    <property type="entry name" value="A/G_AdeGlyc_MutY"/>
</dbReference>
<evidence type="ECO:0000256" key="7">
    <source>
        <dbReference type="ARBA" id="ARBA00022723"/>
    </source>
</evidence>
<dbReference type="Pfam" id="PF00633">
    <property type="entry name" value="HHH"/>
    <property type="match status" value="1"/>
</dbReference>
<dbReference type="Pfam" id="PF14815">
    <property type="entry name" value="NUDIX_4"/>
    <property type="match status" value="1"/>
</dbReference>
<dbReference type="InterPro" id="IPR011257">
    <property type="entry name" value="DNA_glycosylase"/>
</dbReference>
<evidence type="ECO:0000256" key="12">
    <source>
        <dbReference type="ARBA" id="ARBA00023204"/>
    </source>
</evidence>
<dbReference type="GO" id="GO:0051539">
    <property type="term" value="F:4 iron, 4 sulfur cluster binding"/>
    <property type="evidence" value="ECO:0007669"/>
    <property type="project" value="UniProtKB-UniRule"/>
</dbReference>
<evidence type="ECO:0000256" key="8">
    <source>
        <dbReference type="ARBA" id="ARBA00022763"/>
    </source>
</evidence>
<dbReference type="Gene3D" id="3.90.79.10">
    <property type="entry name" value="Nucleoside Triphosphate Pyrophosphohydrolase"/>
    <property type="match status" value="1"/>
</dbReference>
<evidence type="ECO:0000259" key="15">
    <source>
        <dbReference type="SMART" id="SM00478"/>
    </source>
</evidence>
<dbReference type="Pfam" id="PF00730">
    <property type="entry name" value="HhH-GPD"/>
    <property type="match status" value="1"/>
</dbReference>
<evidence type="ECO:0000256" key="3">
    <source>
        <dbReference type="ARBA" id="ARBA00008343"/>
    </source>
</evidence>
<evidence type="ECO:0000256" key="13">
    <source>
        <dbReference type="ARBA" id="ARBA00023295"/>
    </source>
</evidence>
<dbReference type="InterPro" id="IPR003265">
    <property type="entry name" value="HhH-GPD_domain"/>
</dbReference>
<evidence type="ECO:0000256" key="6">
    <source>
        <dbReference type="ARBA" id="ARBA00022485"/>
    </source>
</evidence>
<dbReference type="GO" id="GO:0032357">
    <property type="term" value="F:oxidized purine DNA binding"/>
    <property type="evidence" value="ECO:0007669"/>
    <property type="project" value="TreeGrafter"/>
</dbReference>
<evidence type="ECO:0000256" key="11">
    <source>
        <dbReference type="ARBA" id="ARBA00023014"/>
    </source>
</evidence>
<dbReference type="HOGENOM" id="CLU_012862_0_2_9"/>
<sequence length="377" mass="41689">MYRPHAFTIKEINMSTVSRTSEIFDAPERASIAKALLTWFAENKRNLPFRHADGQGRKDPYAIWISEIMAQQTQIDTLLPYYERFIHQFPDVAALAAAEEDAVLKTWEGLGYYSRARNLRKAAQTIQSNFNGRFPAAYADILSLPGIGPYTAGAIASIAFDLPVAAVDGNVMRVITRLADWSIDIAGSDAKKRIGAVVTDLMPEEAPGDFNEALMELGALVCTPNAPACLLCPWRDHCRALAAGRTESLPVKTKRVRHRILNVAVGLVTDRRGRLLIEKRPAKGLLAGLWGLPIVEANDNAAPLDAALSAQLNRPMQGHYLGEAKHVFTHRTWRMRVYRYTVGAFPDGCVAADRNALHRTYALPTAFSKLLPLLEQS</sequence>
<gene>
    <name evidence="16" type="primary">mutY</name>
    <name evidence="16" type="ORF">HMP0721_1639</name>
</gene>
<keyword evidence="11" id="KW-0411">Iron-sulfur</keyword>
<keyword evidence="13 14" id="KW-0326">Glycosidase</keyword>
<dbReference type="GO" id="GO:0000701">
    <property type="term" value="F:purine-specific mismatch base pair DNA N-glycosylase activity"/>
    <property type="evidence" value="ECO:0007669"/>
    <property type="project" value="UniProtKB-EC"/>
</dbReference>
<dbReference type="SUPFAM" id="SSF48150">
    <property type="entry name" value="DNA-glycosylase"/>
    <property type="match status" value="1"/>
</dbReference>
<dbReference type="EC" id="3.2.2.31" evidence="4 14"/>
<keyword evidence="9 16" id="KW-0378">Hydrolase</keyword>
<dbReference type="STRING" id="887929.HMP0721_1639"/>
<dbReference type="AlphaFoldDB" id="E6MIA6"/>
<dbReference type="GO" id="GO:0035485">
    <property type="term" value="F:adenine/guanine mispair binding"/>
    <property type="evidence" value="ECO:0007669"/>
    <property type="project" value="TreeGrafter"/>
</dbReference>
<evidence type="ECO:0000256" key="14">
    <source>
        <dbReference type="RuleBase" id="RU365096"/>
    </source>
</evidence>
<dbReference type="Gene3D" id="1.10.1670.10">
    <property type="entry name" value="Helix-hairpin-Helix base-excision DNA repair enzymes (C-terminal)"/>
    <property type="match status" value="1"/>
</dbReference>
<proteinExistence type="inferred from homology"/>
<dbReference type="NCBIfam" id="TIGR01084">
    <property type="entry name" value="mutY"/>
    <property type="match status" value="1"/>
</dbReference>
<comment type="catalytic activity">
    <reaction evidence="1 14">
        <text>Hydrolyzes free adenine bases from 7,8-dihydro-8-oxoguanine:adenine mismatched double-stranded DNA, leaving an apurinic site.</text>
        <dbReference type="EC" id="3.2.2.31"/>
    </reaction>
</comment>
<keyword evidence="6" id="KW-0004">4Fe-4S</keyword>
<keyword evidence="10 14" id="KW-0408">Iron</keyword>
<dbReference type="InterPro" id="IPR004036">
    <property type="entry name" value="Endonuclease-III-like_CS2"/>
</dbReference>
<comment type="function">
    <text evidence="2">Adenine glycosylase active on G-A mispairs. MutY also corrects error-prone DNA synthesis past GO lesions which are due to the oxidatively damaged form of guanine: 7,8-dihydro-8-oxoguanine (8-oxo-dGTP).</text>
</comment>
<comment type="caution">
    <text evidence="16">The sequence shown here is derived from an EMBL/GenBank/DDBJ whole genome shotgun (WGS) entry which is preliminary data.</text>
</comment>
<name>E6MIA6_9FIRM</name>
<keyword evidence="8 14" id="KW-0227">DNA damage</keyword>
<reference evidence="16 17" key="1">
    <citation type="submission" date="2010-12" db="EMBL/GenBank/DDBJ databases">
        <authorList>
            <person name="Muzny D."/>
            <person name="Qin X."/>
            <person name="Deng J."/>
            <person name="Jiang H."/>
            <person name="Liu Y."/>
            <person name="Qu J."/>
            <person name="Song X.-Z."/>
            <person name="Zhang L."/>
            <person name="Thornton R."/>
            <person name="Coyle M."/>
            <person name="Francisco L."/>
            <person name="Jackson L."/>
            <person name="Javaid M."/>
            <person name="Korchina V."/>
            <person name="Kovar C."/>
            <person name="Mata R."/>
            <person name="Mathew T."/>
            <person name="Ngo R."/>
            <person name="Nguyen L."/>
            <person name="Nguyen N."/>
            <person name="Okwuonu G."/>
            <person name="Ongeri F."/>
            <person name="Pham C."/>
            <person name="Simmons D."/>
            <person name="Wilczek-Boney K."/>
            <person name="Hale W."/>
            <person name="Jakkamsetti A."/>
            <person name="Pham P."/>
            <person name="Ruth R."/>
            <person name="San Lucas F."/>
            <person name="Warren J."/>
            <person name="Zhang J."/>
            <person name="Zhao Z."/>
            <person name="Zhou C."/>
            <person name="Zhu D."/>
            <person name="Lee S."/>
            <person name="Bess C."/>
            <person name="Blankenburg K."/>
            <person name="Forbes L."/>
            <person name="Fu Q."/>
            <person name="Gubbala S."/>
            <person name="Hirani K."/>
            <person name="Jayaseelan J.C."/>
            <person name="Lara F."/>
            <person name="Munidasa M."/>
            <person name="Palculict T."/>
            <person name="Patil S."/>
            <person name="Pu L.-L."/>
            <person name="Saada N."/>
            <person name="Tang L."/>
            <person name="Weissenberger G."/>
            <person name="Zhu Y."/>
            <person name="Hemphill L."/>
            <person name="Shang Y."/>
            <person name="Youmans B."/>
            <person name="Ayvaz T."/>
            <person name="Ross M."/>
            <person name="Santibanez J."/>
            <person name="Aqrawi P."/>
            <person name="Gross S."/>
            <person name="Joshi V."/>
            <person name="Fowler G."/>
            <person name="Nazareth L."/>
            <person name="Reid J."/>
            <person name="Worley K."/>
            <person name="Petrosino J."/>
            <person name="Highlander S."/>
            <person name="Gibbs R."/>
        </authorList>
    </citation>
    <scope>NUCLEOTIDE SEQUENCE [LARGE SCALE GENOMIC DNA]</scope>
    <source>
        <strain evidence="16 17">ATCC 23263</strain>
    </source>
</reference>
<dbReference type="CDD" id="cd00056">
    <property type="entry name" value="ENDO3c"/>
    <property type="match status" value="1"/>
</dbReference>
<comment type="cofactor">
    <cofactor evidence="14">
        <name>[4Fe-4S] cluster</name>
        <dbReference type="ChEBI" id="CHEBI:49883"/>
    </cofactor>
    <text evidence="14">Binds 1 [4Fe-4S] cluster.</text>
</comment>
<dbReference type="GO" id="GO:0034039">
    <property type="term" value="F:8-oxo-7,8-dihydroguanine DNA N-glycosylase activity"/>
    <property type="evidence" value="ECO:0007669"/>
    <property type="project" value="TreeGrafter"/>
</dbReference>
<evidence type="ECO:0000256" key="4">
    <source>
        <dbReference type="ARBA" id="ARBA00012045"/>
    </source>
</evidence>
<keyword evidence="17" id="KW-1185">Reference proteome</keyword>
<protein>
    <recommendedName>
        <fullName evidence="5 14">Adenine DNA glycosylase</fullName>
        <ecNumber evidence="4 14">3.2.2.31</ecNumber>
    </recommendedName>
</protein>
<feature type="domain" description="HhH-GPD" evidence="15">
    <location>
        <begin position="69"/>
        <end position="220"/>
    </location>
</feature>
<dbReference type="InterPro" id="IPR029119">
    <property type="entry name" value="MutY_C"/>
</dbReference>
<comment type="similarity">
    <text evidence="3 14">Belongs to the Nth/MutY family.</text>
</comment>